<dbReference type="Pfam" id="PF22074">
    <property type="entry name" value="Cep192_D5"/>
    <property type="match status" value="1"/>
</dbReference>
<dbReference type="EMBL" id="CAUEEQ010002225">
    <property type="protein sequence ID" value="CAJ0922251.1"/>
    <property type="molecule type" value="Genomic_DNA"/>
</dbReference>
<sequence length="670" mass="73325">MPAEEVGGAVVEETFSGTMVPGHKIQILKSEKIKGSRGSTDSCLISNPKSSCSGLLRQCDGSLPSTSRGHEVCQLETNRGKDILLGREAPVVYLGCASQRFRQYPGGLPEQEGCPSGRMVLEPSSLPIPDHEMGEPRGRGDILQGDCRGRFLETELPLQSSFGPEERLTNVRELTILPKEDSCIQLMFSPTRVGCMLAKLEIKQSGIKPSQPGIKFTIPLSGYGGTSNVILEGVKKLSDSYMITLSGLMADRVSKGNVSVRNTGSRAAYVKAVCFVNVQKGLLMDSGSCSVTPEKFILKEGTQEIVTISFNGTALEECLQSSTSLLFTVCFFCGDEVSRQQFRRALQYKPESAQKTIAENARLKNIRFDEEFRSEHLVSEVCDLPQRPNDVQLFYGNMHKVALSVFGSASEVNNGETLLPCRNINLASPLRNTERNFSNASLDVLPVRGPQGPFLTNSNVSFQKNVLEQHPWSVLPEALMLKAPAAGGLATTGHIQIVNNAPKSLQFDLSWPAHYLTIKPQHGNVQPQSHAIIQVIPNPLMSTKQSMLPWSGQIYIHCDFGQKIVKVQIISEVIPVMSANGVPKSLSVFSTHMESPSHVAKPVSKSTSSKVEIKNRTVVFPRTVAGFLVVCEHDPTDLFTVQVAHISFMVDIRSMIREQVQNTAFSLIPL</sequence>
<dbReference type="InterPro" id="IPR054090">
    <property type="entry name" value="Cep192_Spd-2-like_dom"/>
</dbReference>
<protein>
    <submittedName>
        <fullName evidence="4">Uncharacterized protein</fullName>
    </submittedName>
</protein>
<dbReference type="PANTHER" id="PTHR16029">
    <property type="entry name" value="CENTROSOMAL PROTEIN OF 192 KDA"/>
    <property type="match status" value="1"/>
</dbReference>
<organism evidence="4 5">
    <name type="scientific">Ranitomeya imitator</name>
    <name type="common">mimic poison frog</name>
    <dbReference type="NCBI Taxonomy" id="111125"/>
    <lineage>
        <taxon>Eukaryota</taxon>
        <taxon>Metazoa</taxon>
        <taxon>Chordata</taxon>
        <taxon>Craniata</taxon>
        <taxon>Vertebrata</taxon>
        <taxon>Euteleostomi</taxon>
        <taxon>Amphibia</taxon>
        <taxon>Batrachia</taxon>
        <taxon>Anura</taxon>
        <taxon>Neobatrachia</taxon>
        <taxon>Hyloidea</taxon>
        <taxon>Dendrobatidae</taxon>
        <taxon>Dendrobatinae</taxon>
        <taxon>Ranitomeya</taxon>
    </lineage>
</organism>
<dbReference type="Pfam" id="PF22073">
    <property type="entry name" value="Cep192_D4"/>
    <property type="match status" value="1"/>
</dbReference>
<evidence type="ECO:0000313" key="5">
    <source>
        <dbReference type="Proteomes" id="UP001176940"/>
    </source>
</evidence>
<dbReference type="InterPro" id="IPR054092">
    <property type="entry name" value="Cep192-like_D6"/>
</dbReference>
<reference evidence="4" key="1">
    <citation type="submission" date="2023-07" db="EMBL/GenBank/DDBJ databases">
        <authorList>
            <person name="Stuckert A."/>
        </authorList>
    </citation>
    <scope>NUCLEOTIDE SEQUENCE</scope>
</reference>
<comment type="caution">
    <text evidence="4">The sequence shown here is derived from an EMBL/GenBank/DDBJ whole genome shotgun (WGS) entry which is preliminary data.</text>
</comment>
<evidence type="ECO:0000259" key="3">
    <source>
        <dbReference type="Pfam" id="PF22076"/>
    </source>
</evidence>
<dbReference type="InterPro" id="IPR039103">
    <property type="entry name" value="Spd-2/CEP192"/>
</dbReference>
<dbReference type="Pfam" id="PF22076">
    <property type="entry name" value="Cep192_D6"/>
    <property type="match status" value="1"/>
</dbReference>
<name>A0ABN9KUL6_9NEOB</name>
<evidence type="ECO:0000259" key="2">
    <source>
        <dbReference type="Pfam" id="PF22074"/>
    </source>
</evidence>
<evidence type="ECO:0000313" key="4">
    <source>
        <dbReference type="EMBL" id="CAJ0922251.1"/>
    </source>
</evidence>
<dbReference type="Proteomes" id="UP001176940">
    <property type="component" value="Unassembled WGS sequence"/>
</dbReference>
<keyword evidence="5" id="KW-1185">Reference proteome</keyword>
<dbReference type="PANTHER" id="PTHR16029:SF11">
    <property type="entry name" value="CENTROSOMAL PROTEIN OF 192 KDA"/>
    <property type="match status" value="1"/>
</dbReference>
<evidence type="ECO:0000259" key="1">
    <source>
        <dbReference type="Pfam" id="PF22073"/>
    </source>
</evidence>
<dbReference type="InterPro" id="IPR054091">
    <property type="entry name" value="Cep192-like_D5"/>
</dbReference>
<accession>A0ABN9KUL6</accession>
<gene>
    <name evidence="4" type="ORF">RIMI_LOCUS1701802</name>
</gene>
<feature type="domain" description="Cep192-like" evidence="3">
    <location>
        <begin position="470"/>
        <end position="569"/>
    </location>
</feature>
<feature type="domain" description="Cep192-like" evidence="2">
    <location>
        <begin position="231"/>
        <end position="407"/>
    </location>
</feature>
<proteinExistence type="predicted"/>
<feature type="domain" description="Cep192/Spd-2-like" evidence="1">
    <location>
        <begin position="161"/>
        <end position="225"/>
    </location>
</feature>